<dbReference type="PROSITE" id="PS00606">
    <property type="entry name" value="KS3_1"/>
    <property type="match status" value="1"/>
</dbReference>
<evidence type="ECO:0000256" key="10">
    <source>
        <dbReference type="ARBA" id="ARBA00023315"/>
    </source>
</evidence>
<evidence type="ECO:0000313" key="18">
    <source>
        <dbReference type="EMBL" id="AFY83161.1"/>
    </source>
</evidence>
<evidence type="ECO:0000256" key="11">
    <source>
        <dbReference type="ARBA" id="ARBA00024006"/>
    </source>
</evidence>
<dbReference type="InterPro" id="IPR018201">
    <property type="entry name" value="Ketoacyl_synth_AS"/>
</dbReference>
<dbReference type="PIRSF" id="PIRSF000447">
    <property type="entry name" value="KAS_II"/>
    <property type="match status" value="1"/>
</dbReference>
<dbReference type="Proteomes" id="UP000010367">
    <property type="component" value="Chromosome"/>
</dbReference>
<dbReference type="UniPathway" id="UPA00094"/>
<evidence type="ECO:0000256" key="7">
    <source>
        <dbReference type="ARBA" id="ARBA00022832"/>
    </source>
</evidence>
<dbReference type="InterPro" id="IPR014030">
    <property type="entry name" value="Ketoacyl_synth_N"/>
</dbReference>
<dbReference type="PANTHER" id="PTHR11712:SF336">
    <property type="entry name" value="3-OXOACYL-[ACYL-CARRIER-PROTEIN] SYNTHASE, MITOCHONDRIAL"/>
    <property type="match status" value="1"/>
</dbReference>
<organism evidence="18 19">
    <name type="scientific">Oscillatoria acuminata PCC 6304</name>
    <dbReference type="NCBI Taxonomy" id="56110"/>
    <lineage>
        <taxon>Bacteria</taxon>
        <taxon>Bacillati</taxon>
        <taxon>Cyanobacteriota</taxon>
        <taxon>Cyanophyceae</taxon>
        <taxon>Oscillatoriophycideae</taxon>
        <taxon>Oscillatoriales</taxon>
        <taxon>Oscillatoriaceae</taxon>
        <taxon>Oscillatoria</taxon>
    </lineage>
</organism>
<evidence type="ECO:0000256" key="5">
    <source>
        <dbReference type="ARBA" id="ARBA00022516"/>
    </source>
</evidence>
<comment type="function">
    <text evidence="11 14">Involved in the type II fatty acid elongation cycle. Catalyzes the elongation of a wide range of acyl-ACP by the addition of two carbons from malonyl-ACP to an acyl acceptor. Can efficiently catalyze the conversion of palmitoleoyl-ACP (cis-hexadec-9-enoyl-ACP) to cis-vaccenoyl-ACP (cis-octadec-11-enoyl-ACP), an essential step in the thermal regulation of fatty acid composition.</text>
</comment>
<dbReference type="Pfam" id="PF02801">
    <property type="entry name" value="Ketoacyl-synt_C"/>
    <property type="match status" value="1"/>
</dbReference>
<dbReference type="InterPro" id="IPR016039">
    <property type="entry name" value="Thiolase-like"/>
</dbReference>
<dbReference type="HOGENOM" id="CLU_000022_69_2_3"/>
<keyword evidence="10 14" id="KW-0012">Acyltransferase</keyword>
<dbReference type="InterPro" id="IPR000794">
    <property type="entry name" value="Beta-ketoacyl_synthase"/>
</dbReference>
<dbReference type="Pfam" id="PF00109">
    <property type="entry name" value="ketoacyl-synt"/>
    <property type="match status" value="1"/>
</dbReference>
<dbReference type="AlphaFoldDB" id="K9TLY0"/>
<keyword evidence="6 14" id="KW-0808">Transferase</keyword>
<evidence type="ECO:0000313" key="19">
    <source>
        <dbReference type="Proteomes" id="UP000010367"/>
    </source>
</evidence>
<comment type="pathway">
    <text evidence="1 14">Lipid metabolism; fatty acid biosynthesis.</text>
</comment>
<dbReference type="GO" id="GO:0006633">
    <property type="term" value="P:fatty acid biosynthetic process"/>
    <property type="evidence" value="ECO:0007669"/>
    <property type="project" value="UniProtKB-UniRule"/>
</dbReference>
<protein>
    <recommendedName>
        <fullName evidence="4 14">3-oxoacyl-[acyl-carrier-protein] synthase 2</fullName>
        <ecNumber evidence="3 14">2.3.1.179</ecNumber>
    </recommendedName>
</protein>
<evidence type="ECO:0000256" key="6">
    <source>
        <dbReference type="ARBA" id="ARBA00022679"/>
    </source>
</evidence>
<evidence type="ECO:0000256" key="9">
    <source>
        <dbReference type="ARBA" id="ARBA00023160"/>
    </source>
</evidence>
<evidence type="ECO:0000256" key="1">
    <source>
        <dbReference type="ARBA" id="ARBA00005194"/>
    </source>
</evidence>
<comment type="similarity">
    <text evidence="2 14 16">Belongs to the thiolase-like superfamily. Beta-ketoacyl-ACP synthases family.</text>
</comment>
<dbReference type="PANTHER" id="PTHR11712">
    <property type="entry name" value="POLYKETIDE SYNTHASE-RELATED"/>
    <property type="match status" value="1"/>
</dbReference>
<dbReference type="CDD" id="cd00834">
    <property type="entry name" value="KAS_I_II"/>
    <property type="match status" value="1"/>
</dbReference>
<evidence type="ECO:0000259" key="17">
    <source>
        <dbReference type="PROSITE" id="PS52004"/>
    </source>
</evidence>
<sequence>MFGVAARDTAIMTSLERKRVVVTGLGAVTPIGNTLQDYWEGLLSGRNGIGPITLFDPSSHSCRIAGEVKGFDPHDYLEKKEAKRMDRFAQFAIAASKQAIADASFEINDLSAEQVGIVIGNGIGGMKVMEDQQTIYLNRGPDRCSPFMVPMMIANMAAGLTAIHTGAKGPNSCVVTACAAGSNAVGDAFRLIQGGYAQAMLCGGTEAAVTPLSVAGFAAARAVSTRNDDPLHACRPFDRDRDGFVMGEGAGILLLEELEHALARGAKIYAEMVGYAMTCDAYHMTSPVPGGEGATRAMLLALKDAGLSPEQVSYINAHGTSTAANDKTETNAIKNALGDHAYKIAVSSTKSMTGHLLGGSGGIEAVATVMAVAHDKVPPTINLENPDPECDLDYVPHHSRDCPVNVALSNSFGFGGHNVTLAFAKYQ</sequence>
<dbReference type="GO" id="GO:0005829">
    <property type="term" value="C:cytosol"/>
    <property type="evidence" value="ECO:0007669"/>
    <property type="project" value="TreeGrafter"/>
</dbReference>
<evidence type="ECO:0000256" key="4">
    <source>
        <dbReference type="ARBA" id="ARBA00014657"/>
    </source>
</evidence>
<dbReference type="Gene3D" id="3.40.47.10">
    <property type="match status" value="1"/>
</dbReference>
<proteinExistence type="inferred from homology"/>
<dbReference type="EC" id="2.3.1.179" evidence="3 14"/>
<evidence type="ECO:0000256" key="8">
    <source>
        <dbReference type="ARBA" id="ARBA00023098"/>
    </source>
</evidence>
<comment type="catalytic activity">
    <reaction evidence="12 14">
        <text>(9Z)-hexadecenoyl-[ACP] + malonyl-[ACP] + H(+) = 3-oxo-(11Z)-octadecenoyl-[ACP] + holo-[ACP] + CO2</text>
        <dbReference type="Rhea" id="RHEA:55040"/>
        <dbReference type="Rhea" id="RHEA-COMP:9623"/>
        <dbReference type="Rhea" id="RHEA-COMP:9685"/>
        <dbReference type="Rhea" id="RHEA-COMP:10800"/>
        <dbReference type="Rhea" id="RHEA-COMP:14074"/>
        <dbReference type="ChEBI" id="CHEBI:15378"/>
        <dbReference type="ChEBI" id="CHEBI:16526"/>
        <dbReference type="ChEBI" id="CHEBI:64479"/>
        <dbReference type="ChEBI" id="CHEBI:78449"/>
        <dbReference type="ChEBI" id="CHEBI:83989"/>
        <dbReference type="ChEBI" id="CHEBI:138538"/>
        <dbReference type="EC" id="2.3.1.179"/>
    </reaction>
</comment>
<dbReference type="NCBIfam" id="NF004970">
    <property type="entry name" value="PRK06333.1"/>
    <property type="match status" value="1"/>
</dbReference>
<dbReference type="GO" id="GO:0004315">
    <property type="term" value="F:3-oxoacyl-[acyl-carrier-protein] synthase activity"/>
    <property type="evidence" value="ECO:0007669"/>
    <property type="project" value="UniProtKB-UniRule"/>
</dbReference>
<dbReference type="eggNOG" id="COG0304">
    <property type="taxonomic scope" value="Bacteria"/>
</dbReference>
<evidence type="ECO:0000256" key="14">
    <source>
        <dbReference type="PIRNR" id="PIRNR000447"/>
    </source>
</evidence>
<dbReference type="InterPro" id="IPR014031">
    <property type="entry name" value="Ketoacyl_synth_C"/>
</dbReference>
<dbReference type="SMART" id="SM00825">
    <property type="entry name" value="PKS_KS"/>
    <property type="match status" value="1"/>
</dbReference>
<gene>
    <name evidence="18" type="ORF">Oscil6304_3598</name>
</gene>
<dbReference type="STRING" id="56110.Oscil6304_3598"/>
<feature type="active site" description="For beta-ketoacyl synthase activity" evidence="15">
    <location>
        <position position="178"/>
    </location>
</feature>
<comment type="catalytic activity">
    <reaction evidence="13 14">
        <text>a fatty acyl-[ACP] + malonyl-[ACP] + H(+) = a 3-oxoacyl-[ACP] + holo-[ACP] + CO2</text>
        <dbReference type="Rhea" id="RHEA:22836"/>
        <dbReference type="Rhea" id="RHEA-COMP:9623"/>
        <dbReference type="Rhea" id="RHEA-COMP:9685"/>
        <dbReference type="Rhea" id="RHEA-COMP:9916"/>
        <dbReference type="Rhea" id="RHEA-COMP:14125"/>
        <dbReference type="ChEBI" id="CHEBI:15378"/>
        <dbReference type="ChEBI" id="CHEBI:16526"/>
        <dbReference type="ChEBI" id="CHEBI:64479"/>
        <dbReference type="ChEBI" id="CHEBI:78449"/>
        <dbReference type="ChEBI" id="CHEBI:78776"/>
        <dbReference type="ChEBI" id="CHEBI:138651"/>
    </reaction>
</comment>
<keyword evidence="7" id="KW-0276">Fatty acid metabolism</keyword>
<dbReference type="KEGG" id="oac:Oscil6304_3598"/>
<evidence type="ECO:0000256" key="13">
    <source>
        <dbReference type="ARBA" id="ARBA00047659"/>
    </source>
</evidence>
<keyword evidence="9 14" id="KW-0275">Fatty acid biosynthesis</keyword>
<dbReference type="FunFam" id="3.40.47.10:FF:000009">
    <property type="entry name" value="3-oxoacyl-[acyl-carrier-protein] synthase 2"/>
    <property type="match status" value="1"/>
</dbReference>
<accession>K9TLY0</accession>
<evidence type="ECO:0000256" key="12">
    <source>
        <dbReference type="ARBA" id="ARBA00047318"/>
    </source>
</evidence>
<evidence type="ECO:0000256" key="16">
    <source>
        <dbReference type="RuleBase" id="RU003694"/>
    </source>
</evidence>
<dbReference type="SUPFAM" id="SSF53901">
    <property type="entry name" value="Thiolase-like"/>
    <property type="match status" value="2"/>
</dbReference>
<dbReference type="EMBL" id="CP003607">
    <property type="protein sequence ID" value="AFY83161.1"/>
    <property type="molecule type" value="Genomic_DNA"/>
</dbReference>
<keyword evidence="5 14" id="KW-0444">Lipid biosynthesis</keyword>
<evidence type="ECO:0000256" key="2">
    <source>
        <dbReference type="ARBA" id="ARBA00008467"/>
    </source>
</evidence>
<dbReference type="PROSITE" id="PS52004">
    <property type="entry name" value="KS3_2"/>
    <property type="match status" value="1"/>
</dbReference>
<dbReference type="NCBIfam" id="NF005589">
    <property type="entry name" value="PRK07314.1"/>
    <property type="match status" value="1"/>
</dbReference>
<dbReference type="InParanoid" id="K9TLY0"/>
<keyword evidence="19" id="KW-1185">Reference proteome</keyword>
<feature type="domain" description="Ketosynthase family 3 (KS3)" evidence="17">
    <location>
        <begin position="17"/>
        <end position="425"/>
    </location>
</feature>
<keyword evidence="8" id="KW-0443">Lipid metabolism</keyword>
<dbReference type="PATRIC" id="fig|56110.3.peg.4329"/>
<dbReference type="FunCoup" id="K9TLY0">
    <property type="interactions" value="474"/>
</dbReference>
<dbReference type="NCBIfam" id="TIGR03150">
    <property type="entry name" value="fabF"/>
    <property type="match status" value="1"/>
</dbReference>
<name>K9TLY0_9CYAN</name>
<reference evidence="18 19" key="1">
    <citation type="submission" date="2012-06" db="EMBL/GenBank/DDBJ databases">
        <title>Finished chromosome of genome of Oscillatoria acuminata PCC 6304.</title>
        <authorList>
            <consortium name="US DOE Joint Genome Institute"/>
            <person name="Gugger M."/>
            <person name="Coursin T."/>
            <person name="Rippka R."/>
            <person name="Tandeau De Marsac N."/>
            <person name="Huntemann M."/>
            <person name="Wei C.-L."/>
            <person name="Han J."/>
            <person name="Detter J.C."/>
            <person name="Han C."/>
            <person name="Tapia R."/>
            <person name="Davenport K."/>
            <person name="Daligault H."/>
            <person name="Erkkila T."/>
            <person name="Gu W."/>
            <person name="Munk A.C.C."/>
            <person name="Teshima H."/>
            <person name="Xu Y."/>
            <person name="Chain P."/>
            <person name="Chen A."/>
            <person name="Krypides N."/>
            <person name="Mavromatis K."/>
            <person name="Markowitz V."/>
            <person name="Szeto E."/>
            <person name="Ivanova N."/>
            <person name="Mikhailova N."/>
            <person name="Ovchinnikova G."/>
            <person name="Pagani I."/>
            <person name="Pati A."/>
            <person name="Goodwin L."/>
            <person name="Peters L."/>
            <person name="Pitluck S."/>
            <person name="Woyke T."/>
            <person name="Kerfeld C."/>
        </authorList>
    </citation>
    <scope>NUCLEOTIDE SEQUENCE [LARGE SCALE GENOMIC DNA]</scope>
    <source>
        <strain evidence="18 19">PCC 6304</strain>
    </source>
</reference>
<evidence type="ECO:0000256" key="3">
    <source>
        <dbReference type="ARBA" id="ARBA00012356"/>
    </source>
</evidence>
<dbReference type="InterPro" id="IPR020841">
    <property type="entry name" value="PKS_Beta-ketoAc_synthase_dom"/>
</dbReference>
<evidence type="ECO:0000256" key="15">
    <source>
        <dbReference type="PIRSR" id="PIRSR000447-1"/>
    </source>
</evidence>
<dbReference type="InterPro" id="IPR017568">
    <property type="entry name" value="3-oxoacyl-ACP_synth-2"/>
</dbReference>